<reference evidence="1 2" key="1">
    <citation type="submission" date="2013-08" db="EMBL/GenBank/DDBJ databases">
        <title>Flavobacterium saliperosum type strain genome sequencing.</title>
        <authorList>
            <person name="Lee K."/>
            <person name="Yi H."/>
            <person name="Park S."/>
            <person name="Chun J."/>
        </authorList>
    </citation>
    <scope>NUCLEOTIDE SEQUENCE [LARGE SCALE GENOMIC DNA]</scope>
    <source>
        <strain evidence="1 2">S13</strain>
    </source>
</reference>
<organism evidence="1 2">
    <name type="scientific">Flavobacterium saliperosum S13</name>
    <dbReference type="NCBI Taxonomy" id="1341155"/>
    <lineage>
        <taxon>Bacteria</taxon>
        <taxon>Pseudomonadati</taxon>
        <taxon>Bacteroidota</taxon>
        <taxon>Flavobacteriia</taxon>
        <taxon>Flavobacteriales</taxon>
        <taxon>Flavobacteriaceae</taxon>
        <taxon>Flavobacterium</taxon>
    </lineage>
</organism>
<comment type="caution">
    <text evidence="1">The sequence shown here is derived from an EMBL/GenBank/DDBJ whole genome shotgun (WGS) entry which is preliminary data.</text>
</comment>
<protein>
    <submittedName>
        <fullName evidence="1">Uncharacterized protein</fullName>
    </submittedName>
</protein>
<sequence>MIETYQFSFQNLISEKFYIKIKRQLLKTINFVLYLTS</sequence>
<evidence type="ECO:0000313" key="2">
    <source>
        <dbReference type="Proteomes" id="UP000018234"/>
    </source>
</evidence>
<name>A0ABN0QGT8_9FLAO</name>
<evidence type="ECO:0000313" key="1">
    <source>
        <dbReference type="EMBL" id="ESU25981.1"/>
    </source>
</evidence>
<proteinExistence type="predicted"/>
<dbReference type="EMBL" id="AVFO01000024">
    <property type="protein sequence ID" value="ESU25981.1"/>
    <property type="molecule type" value="Genomic_DNA"/>
</dbReference>
<dbReference type="Proteomes" id="UP000018234">
    <property type="component" value="Unassembled WGS sequence"/>
</dbReference>
<keyword evidence="2" id="KW-1185">Reference proteome</keyword>
<accession>A0ABN0QGT8</accession>
<gene>
    <name evidence="1" type="ORF">FSS13T_12630</name>
</gene>